<gene>
    <name evidence="2" type="ORF">QBC35DRAFT_546609</name>
</gene>
<evidence type="ECO:0000313" key="2">
    <source>
        <dbReference type="EMBL" id="KAK4189325.1"/>
    </source>
</evidence>
<evidence type="ECO:0000313" key="3">
    <source>
        <dbReference type="Proteomes" id="UP001302126"/>
    </source>
</evidence>
<protein>
    <submittedName>
        <fullName evidence="2">Uncharacterized protein</fullName>
    </submittedName>
</protein>
<dbReference type="EMBL" id="MU864377">
    <property type="protein sequence ID" value="KAK4189325.1"/>
    <property type="molecule type" value="Genomic_DNA"/>
</dbReference>
<evidence type="ECO:0000256" key="1">
    <source>
        <dbReference type="SAM" id="MobiDB-lite"/>
    </source>
</evidence>
<keyword evidence="3" id="KW-1185">Reference proteome</keyword>
<feature type="region of interest" description="Disordered" evidence="1">
    <location>
        <begin position="13"/>
        <end position="41"/>
    </location>
</feature>
<name>A0AAN7AL01_9PEZI</name>
<dbReference type="AlphaFoldDB" id="A0AAN7AL01"/>
<accession>A0AAN7AL01</accession>
<reference evidence="2" key="2">
    <citation type="submission" date="2023-05" db="EMBL/GenBank/DDBJ databases">
        <authorList>
            <consortium name="Lawrence Berkeley National Laboratory"/>
            <person name="Steindorff A."/>
            <person name="Hensen N."/>
            <person name="Bonometti L."/>
            <person name="Westerberg I."/>
            <person name="Brannstrom I.O."/>
            <person name="Guillou S."/>
            <person name="Cros-Aarteil S."/>
            <person name="Calhoun S."/>
            <person name="Haridas S."/>
            <person name="Kuo A."/>
            <person name="Mondo S."/>
            <person name="Pangilinan J."/>
            <person name="Riley R."/>
            <person name="Labutti K."/>
            <person name="Andreopoulos B."/>
            <person name="Lipzen A."/>
            <person name="Chen C."/>
            <person name="Yanf M."/>
            <person name="Daum C."/>
            <person name="Ng V."/>
            <person name="Clum A."/>
            <person name="Ohm R."/>
            <person name="Martin F."/>
            <person name="Silar P."/>
            <person name="Natvig D."/>
            <person name="Lalanne C."/>
            <person name="Gautier V."/>
            <person name="Ament-Velasquez S.L."/>
            <person name="Kruys A."/>
            <person name="Hutchinson M.I."/>
            <person name="Powell A.J."/>
            <person name="Barry K."/>
            <person name="Miller A.N."/>
            <person name="Grigoriev I.V."/>
            <person name="Debuchy R."/>
            <person name="Gladieux P."/>
            <person name="Thoren M.H."/>
            <person name="Johannesson H."/>
        </authorList>
    </citation>
    <scope>NUCLEOTIDE SEQUENCE</scope>
    <source>
        <strain evidence="2">PSN309</strain>
    </source>
</reference>
<reference evidence="2" key="1">
    <citation type="journal article" date="2023" name="Mol. Phylogenet. Evol.">
        <title>Genome-scale phylogeny and comparative genomics of the fungal order Sordariales.</title>
        <authorList>
            <person name="Hensen N."/>
            <person name="Bonometti L."/>
            <person name="Westerberg I."/>
            <person name="Brannstrom I.O."/>
            <person name="Guillou S."/>
            <person name="Cros-Aarteil S."/>
            <person name="Calhoun S."/>
            <person name="Haridas S."/>
            <person name="Kuo A."/>
            <person name="Mondo S."/>
            <person name="Pangilinan J."/>
            <person name="Riley R."/>
            <person name="LaButti K."/>
            <person name="Andreopoulos B."/>
            <person name="Lipzen A."/>
            <person name="Chen C."/>
            <person name="Yan M."/>
            <person name="Daum C."/>
            <person name="Ng V."/>
            <person name="Clum A."/>
            <person name="Steindorff A."/>
            <person name="Ohm R.A."/>
            <person name="Martin F."/>
            <person name="Silar P."/>
            <person name="Natvig D.O."/>
            <person name="Lalanne C."/>
            <person name="Gautier V."/>
            <person name="Ament-Velasquez S.L."/>
            <person name="Kruys A."/>
            <person name="Hutchinson M.I."/>
            <person name="Powell A.J."/>
            <person name="Barry K."/>
            <person name="Miller A.N."/>
            <person name="Grigoriev I.V."/>
            <person name="Debuchy R."/>
            <person name="Gladieux P."/>
            <person name="Hiltunen Thoren M."/>
            <person name="Johannesson H."/>
        </authorList>
    </citation>
    <scope>NUCLEOTIDE SEQUENCE</scope>
    <source>
        <strain evidence="2">PSN309</strain>
    </source>
</reference>
<proteinExistence type="predicted"/>
<sequence length="197" mass="22305">MASPRLRLQRLQLGSALNPSQEHSQKARRKTRPDTSSDCTGIPAANVQAQSTNPYYAALTTSTLSRAIESNSWDECSYDDSNRNKCTALFVANTLWLLSGTPKVFDLAEVCRTAKVFGVYVRWWWWWWAIGLQVVMEAMKKVEILPSPRIWSNTDCVVAVAVDGFVPATRHVRARHRHQWARRPSALEKRGISCVLC</sequence>
<organism evidence="2 3">
    <name type="scientific">Podospora australis</name>
    <dbReference type="NCBI Taxonomy" id="1536484"/>
    <lineage>
        <taxon>Eukaryota</taxon>
        <taxon>Fungi</taxon>
        <taxon>Dikarya</taxon>
        <taxon>Ascomycota</taxon>
        <taxon>Pezizomycotina</taxon>
        <taxon>Sordariomycetes</taxon>
        <taxon>Sordariomycetidae</taxon>
        <taxon>Sordariales</taxon>
        <taxon>Podosporaceae</taxon>
        <taxon>Podospora</taxon>
    </lineage>
</organism>
<comment type="caution">
    <text evidence="2">The sequence shown here is derived from an EMBL/GenBank/DDBJ whole genome shotgun (WGS) entry which is preliminary data.</text>
</comment>
<dbReference type="Proteomes" id="UP001302126">
    <property type="component" value="Unassembled WGS sequence"/>
</dbReference>